<evidence type="ECO:0000313" key="2">
    <source>
        <dbReference type="Proteomes" id="UP000635885"/>
    </source>
</evidence>
<organism evidence="1 2">
    <name type="scientific">Belliella aquatica</name>
    <dbReference type="NCBI Taxonomy" id="1323734"/>
    <lineage>
        <taxon>Bacteria</taxon>
        <taxon>Pseudomonadati</taxon>
        <taxon>Bacteroidota</taxon>
        <taxon>Cytophagia</taxon>
        <taxon>Cytophagales</taxon>
        <taxon>Cyclobacteriaceae</taxon>
        <taxon>Belliella</taxon>
    </lineage>
</organism>
<proteinExistence type="predicted"/>
<evidence type="ECO:0008006" key="3">
    <source>
        <dbReference type="Google" id="ProtNLM"/>
    </source>
</evidence>
<dbReference type="EMBL" id="BMFD01000006">
    <property type="protein sequence ID" value="GGC42407.1"/>
    <property type="molecule type" value="Genomic_DNA"/>
</dbReference>
<accession>A0ABQ1MPM9</accession>
<name>A0ABQ1MPM9_9BACT</name>
<dbReference type="RefSeq" id="WP_188442633.1">
    <property type="nucleotide sequence ID" value="NZ_BMFD01000006.1"/>
</dbReference>
<protein>
    <recommendedName>
        <fullName evidence="3">Outer membrane protein beta-barrel domain-containing protein</fullName>
    </recommendedName>
</protein>
<dbReference type="Proteomes" id="UP000635885">
    <property type="component" value="Unassembled WGS sequence"/>
</dbReference>
<sequence length="218" mass="25665">MKKILLLTIITFISYIQLSAQKFDKILEKSNLNFNYGISHDFFAKSIDSGGPGNTLDLTERDVWGQIFGFEYSYRLKGKNEIGFGFSKQVHRRVYNQSINTSFTTINFDDNLLRNSKNFHSIHWKRHLIEDKLLTTVGFYNLRYRDEDIGIIAISDETIVNIRNSVRVIDFGVWVGLEYYYDIRNFQVGLRSRLFYTQGYSFDSFESFEFTPVIKFKL</sequence>
<evidence type="ECO:0000313" key="1">
    <source>
        <dbReference type="EMBL" id="GGC42407.1"/>
    </source>
</evidence>
<comment type="caution">
    <text evidence="1">The sequence shown here is derived from an EMBL/GenBank/DDBJ whole genome shotgun (WGS) entry which is preliminary data.</text>
</comment>
<keyword evidence="2" id="KW-1185">Reference proteome</keyword>
<reference evidence="2" key="1">
    <citation type="journal article" date="2019" name="Int. J. Syst. Evol. Microbiol.">
        <title>The Global Catalogue of Microorganisms (GCM) 10K type strain sequencing project: providing services to taxonomists for standard genome sequencing and annotation.</title>
        <authorList>
            <consortium name="The Broad Institute Genomics Platform"/>
            <consortium name="The Broad Institute Genome Sequencing Center for Infectious Disease"/>
            <person name="Wu L."/>
            <person name="Ma J."/>
        </authorList>
    </citation>
    <scope>NUCLEOTIDE SEQUENCE [LARGE SCALE GENOMIC DNA]</scope>
    <source>
        <strain evidence="2">CGMCC 1.12479</strain>
    </source>
</reference>
<gene>
    <name evidence="1" type="ORF">GCM10010993_21260</name>
</gene>